<dbReference type="PANTHER" id="PTHR42776">
    <property type="entry name" value="SERINE PEPTIDASE S9 FAMILY MEMBER"/>
    <property type="match status" value="1"/>
</dbReference>
<dbReference type="Pfam" id="PF00326">
    <property type="entry name" value="Peptidase_S9"/>
    <property type="match status" value="1"/>
</dbReference>
<feature type="chain" id="PRO_5016913664" evidence="3">
    <location>
        <begin position="25"/>
        <end position="976"/>
    </location>
</feature>
<dbReference type="KEGG" id="cprv:CYPRO_2276"/>
<keyword evidence="5" id="KW-0645">Protease</keyword>
<dbReference type="PROSITE" id="PS51257">
    <property type="entry name" value="PROKAR_LIPOPROTEIN"/>
    <property type="match status" value="1"/>
</dbReference>
<keyword evidence="1" id="KW-0378">Hydrolase</keyword>
<feature type="region of interest" description="Disordered" evidence="2">
    <location>
        <begin position="292"/>
        <end position="314"/>
    </location>
</feature>
<feature type="compositionally biased region" description="Basic and acidic residues" evidence="2">
    <location>
        <begin position="167"/>
        <end position="177"/>
    </location>
</feature>
<accession>A0A345UM20</accession>
<organism evidence="5 6">
    <name type="scientific">Cyclonatronum proteinivorum</name>
    <dbReference type="NCBI Taxonomy" id="1457365"/>
    <lineage>
        <taxon>Bacteria</taxon>
        <taxon>Pseudomonadati</taxon>
        <taxon>Balneolota</taxon>
        <taxon>Balneolia</taxon>
        <taxon>Balneolales</taxon>
        <taxon>Cyclonatronaceae</taxon>
        <taxon>Cyclonatronum</taxon>
    </lineage>
</organism>
<feature type="compositionally biased region" description="Acidic residues" evidence="2">
    <location>
        <begin position="294"/>
        <end position="314"/>
    </location>
</feature>
<dbReference type="RefSeq" id="WP_114984697.1">
    <property type="nucleotide sequence ID" value="NZ_CP027806.1"/>
</dbReference>
<dbReference type="OrthoDB" id="9812921at2"/>
<keyword evidence="5" id="KW-0031">Aminopeptidase</keyword>
<dbReference type="Gene3D" id="3.40.50.1820">
    <property type="entry name" value="alpha/beta hydrolase"/>
    <property type="match status" value="1"/>
</dbReference>
<keyword evidence="6" id="KW-1185">Reference proteome</keyword>
<evidence type="ECO:0000256" key="1">
    <source>
        <dbReference type="ARBA" id="ARBA00022801"/>
    </source>
</evidence>
<gene>
    <name evidence="5" type="ORF">CYPRO_2276</name>
</gene>
<dbReference type="AlphaFoldDB" id="A0A345UM20"/>
<reference evidence="5 6" key="1">
    <citation type="submission" date="2018-03" db="EMBL/GenBank/DDBJ databases">
        <title>Phenotypic and genomic properties of Cyclonatronum proteinivorum gen. nov., sp. nov., a haloalkaliphilic bacteroidete from soda lakes possessing Na+-translocating rhodopsin.</title>
        <authorList>
            <person name="Toshchakov S.V."/>
            <person name="Korzhenkov A."/>
            <person name="Samarov N.I."/>
            <person name="Kublanov I.V."/>
            <person name="Muntyan M.S."/>
            <person name="Sorokin D.Y."/>
        </authorList>
    </citation>
    <scope>NUCLEOTIDE SEQUENCE [LARGE SCALE GENOMIC DNA]</scope>
    <source>
        <strain evidence="5 6">Omega</strain>
    </source>
</reference>
<feature type="domain" description="Peptidase S9 prolyl oligopeptidase catalytic" evidence="4">
    <location>
        <begin position="780"/>
        <end position="948"/>
    </location>
</feature>
<evidence type="ECO:0000313" key="6">
    <source>
        <dbReference type="Proteomes" id="UP000254808"/>
    </source>
</evidence>
<evidence type="ECO:0000256" key="3">
    <source>
        <dbReference type="SAM" id="SignalP"/>
    </source>
</evidence>
<dbReference type="EMBL" id="CP027806">
    <property type="protein sequence ID" value="AXJ01522.1"/>
    <property type="molecule type" value="Genomic_DNA"/>
</dbReference>
<dbReference type="GO" id="GO:0004252">
    <property type="term" value="F:serine-type endopeptidase activity"/>
    <property type="evidence" value="ECO:0007669"/>
    <property type="project" value="TreeGrafter"/>
</dbReference>
<dbReference type="GO" id="GO:0006508">
    <property type="term" value="P:proteolysis"/>
    <property type="evidence" value="ECO:0007669"/>
    <property type="project" value="InterPro"/>
</dbReference>
<feature type="signal peptide" evidence="3">
    <location>
        <begin position="1"/>
        <end position="24"/>
    </location>
</feature>
<protein>
    <submittedName>
        <fullName evidence="5">Dipeptidyl aminopeptidase/acylaminoacyl peptidase</fullName>
    </submittedName>
</protein>
<dbReference type="PANTHER" id="PTHR42776:SF27">
    <property type="entry name" value="DIPEPTIDYL PEPTIDASE FAMILY MEMBER 6"/>
    <property type="match status" value="1"/>
</dbReference>
<evidence type="ECO:0000256" key="2">
    <source>
        <dbReference type="SAM" id="MobiDB-lite"/>
    </source>
</evidence>
<feature type="region of interest" description="Disordered" evidence="2">
    <location>
        <begin position="167"/>
        <end position="213"/>
    </location>
</feature>
<dbReference type="Proteomes" id="UP000254808">
    <property type="component" value="Chromosome"/>
</dbReference>
<dbReference type="InterPro" id="IPR029058">
    <property type="entry name" value="AB_hydrolase_fold"/>
</dbReference>
<sequence length="976" mass="111875">MRSFVTMSLALVLWLSLASCTATGQSTRTGDKVPLDHSDFDQWRAVSNEQFTRDGDFLIYSLNPQEGDGEVVVRNLRTNRENSIARGQRFQVNHSGTHLVMFLANPYAEERQARIDGKRLRDVFTDTLAVYSLATAELEKIGEVTSFKMPDENGDWLAYRFERNDRSAASSDSKDASEGESESGEASQEPNTDEADEDAEASPETTKNDLVLRDLRTGEERVFPWVDDYFFSEGGERLVMLTLEQDTLSTAGIHVLELESGELFTVSEGLKNYRGITMTADGSQIAFIAQQPEPETETENGEDAEENSTADDDTPEYYGLWFVAAGSTEAQHIADENSSWLAESWMINEHSSPSFSEDGRRLFFGTAPEPMRRDRSVEAIDMAEVDIWHWQDERLQSQQLVQLRNDQRQTFRAVYHIADDRFLQLEDRSLENISVPDRGNAPFAMGAQNRHYLYLTQWDGFPARTDLFVVDIETGERSLFAEGIKAASQTSPDGRYFIWYDYADQNWYTYEFETGRSTNLTGHLDVAFFNELHDAPSDPNPYGIEGWTEGDARVIIRDRFDLWVFDPAQEGSGHRLTGGYGRENQVTLRSFAEDREARHLPSDEIFLSAFFDVDKSSGFYTAKLEESNPNQLWRGDFRTFTPVKAADAERWMVRKSTFQQYQDVYLTDRRFRNFQRVTHANPQQDQYLWGDVELFHFTSLDGERLEGLLYTPEDFDPDKEYPMIVYFYERTSNRLHWYRPPAPSASTITPAFYTSRGYIVAMPDIVYTIGNPGRSAENAVIGMTLHLLDRGFVDADRIGLQGQSWGGYQIAHIITRTDMFAAAMAGAPVSNMISAYGGIRWASGLNRQFQYEKTQSRIGGTLWEKPTYYIENSPIFFANRVRTPLLMMHNDEDGAVPWYQGIEFFTALKRLNQPVWMLNYNGEAHNLRERVNRKDLSRRMQQFFDHYLMDAPMPVWMRYGVPAIEKGLHQGFELTD</sequence>
<name>A0A345UM20_9BACT</name>
<evidence type="ECO:0000259" key="4">
    <source>
        <dbReference type="Pfam" id="PF00326"/>
    </source>
</evidence>
<keyword evidence="3" id="KW-0732">Signal</keyword>
<dbReference type="InterPro" id="IPR011042">
    <property type="entry name" value="6-blade_b-propeller_TolB-like"/>
</dbReference>
<dbReference type="GO" id="GO:0004177">
    <property type="term" value="F:aminopeptidase activity"/>
    <property type="evidence" value="ECO:0007669"/>
    <property type="project" value="UniProtKB-KW"/>
</dbReference>
<proteinExistence type="predicted"/>
<dbReference type="InterPro" id="IPR001375">
    <property type="entry name" value="Peptidase_S9_cat"/>
</dbReference>
<dbReference type="Gene3D" id="2.120.10.30">
    <property type="entry name" value="TolB, C-terminal domain"/>
    <property type="match status" value="1"/>
</dbReference>
<feature type="compositionally biased region" description="Acidic residues" evidence="2">
    <location>
        <begin position="191"/>
        <end position="201"/>
    </location>
</feature>
<evidence type="ECO:0000313" key="5">
    <source>
        <dbReference type="EMBL" id="AXJ01522.1"/>
    </source>
</evidence>
<dbReference type="SUPFAM" id="SSF53474">
    <property type="entry name" value="alpha/beta-Hydrolases"/>
    <property type="match status" value="1"/>
</dbReference>
<dbReference type="SUPFAM" id="SSF82171">
    <property type="entry name" value="DPP6 N-terminal domain-like"/>
    <property type="match status" value="1"/>
</dbReference>